<feature type="signal peptide" evidence="3">
    <location>
        <begin position="1"/>
        <end position="24"/>
    </location>
</feature>
<dbReference type="NCBIfam" id="TIGR02775">
    <property type="entry name" value="TrbG_Ti"/>
    <property type="match status" value="1"/>
</dbReference>
<evidence type="ECO:0000313" key="4">
    <source>
        <dbReference type="EMBL" id="AGC71247.1"/>
    </source>
</evidence>
<proteinExistence type="inferred from homology"/>
<organism evidence="4">
    <name type="scientific">uncultured bacterium A1Q1_fos_75</name>
    <dbReference type="NCBI Taxonomy" id="1256589"/>
    <lineage>
        <taxon>Bacteria</taxon>
        <taxon>environmental samples</taxon>
    </lineage>
</organism>
<dbReference type="InterPro" id="IPR010258">
    <property type="entry name" value="Conjugal_tfr_TrbG/VirB9/CagX"/>
</dbReference>
<dbReference type="PROSITE" id="PS51257">
    <property type="entry name" value="PROKAR_LIPOPROTEIN"/>
    <property type="match status" value="1"/>
</dbReference>
<comment type="similarity">
    <text evidence="1">Belongs to the TrbG/VirB9 family.</text>
</comment>
<keyword evidence="2 3" id="KW-0732">Signal</keyword>
<dbReference type="InterPro" id="IPR014142">
    <property type="entry name" value="TrbG_Ti"/>
</dbReference>
<dbReference type="Gene3D" id="2.60.40.2500">
    <property type="match status" value="1"/>
</dbReference>
<dbReference type="CDD" id="cd06911">
    <property type="entry name" value="VirB9_CagX_TrbG"/>
    <property type="match status" value="1"/>
</dbReference>
<evidence type="ECO:0000256" key="2">
    <source>
        <dbReference type="ARBA" id="ARBA00022729"/>
    </source>
</evidence>
<dbReference type="EMBL" id="JX649866">
    <property type="protein sequence ID" value="AGC71247.1"/>
    <property type="molecule type" value="Genomic_DNA"/>
</dbReference>
<protein>
    <submittedName>
        <fullName evidence="4">Conjugative transfer protein TrbG</fullName>
    </submittedName>
</protein>
<accession>L7VQN2</accession>
<dbReference type="InterPro" id="IPR033645">
    <property type="entry name" value="VirB9/CagX/TrbG_C"/>
</dbReference>
<name>L7VQN2_9BACT</name>
<feature type="chain" id="PRO_5003984709" evidence="3">
    <location>
        <begin position="25"/>
        <end position="329"/>
    </location>
</feature>
<evidence type="ECO:0000256" key="3">
    <source>
        <dbReference type="SAM" id="SignalP"/>
    </source>
</evidence>
<dbReference type="Pfam" id="PF03524">
    <property type="entry name" value="CagX"/>
    <property type="match status" value="1"/>
</dbReference>
<sequence length="329" mass="35748">MMKAIPIPLLALLVATGCTQTVTAPEIRLDNRPPKRAEPAIEVAPPVRIVEVPKTLPLPGQLKPLPKRDIVTPEVTTPGARIAAANAAARQEPTRAGYINAIQVYPYTKGALYQVYTAVNQVSDIALEAGEKLVSVSAGDTVRWVVGDTTSGEGGTSQVHILVKPIAPEITTNLVITTDRRSYYLELHATAETYMASVSWTYPQAALTAIKGQADLRDRVEPVAGIGLDIEALQFRYRIEGEAPWKPVRVFDDGAKVFIQFPSGLKQGEAPPLFVIGADGKPALVNYRVKGALYIVDRLFAAAELRLGTAPQQVVRIVRTDAVWKERRE</sequence>
<dbReference type="InterPro" id="IPR038161">
    <property type="entry name" value="VirB9/CagX/TrbG_C_sf"/>
</dbReference>
<reference evidence="4" key="1">
    <citation type="submission" date="2012-09" db="EMBL/GenBank/DDBJ databases">
        <title>Metagenomic Characterization of a Microbial Community in Wastewater Detects High Levels of Antibiotic Resistance.</title>
        <authorList>
            <person name="Abrams M."/>
            <person name="Caldwell A."/>
            <person name="Vandaei E."/>
            <person name="Lee W."/>
            <person name="Perrott J."/>
            <person name="Khan S.Y."/>
            <person name="Ta J."/>
            <person name="Romero D."/>
            <person name="Nguyen V."/>
            <person name="Pourmand N."/>
            <person name="Ouverney C.C."/>
        </authorList>
    </citation>
    <scope>NUCLEOTIDE SEQUENCE</scope>
</reference>
<evidence type="ECO:0000256" key="1">
    <source>
        <dbReference type="ARBA" id="ARBA00006135"/>
    </source>
</evidence>
<dbReference type="AlphaFoldDB" id="L7VQN2"/>